<reference evidence="1 2" key="1">
    <citation type="submission" date="2012-05" db="EMBL/GenBank/DDBJ databases">
        <title>Finished plasmid 4 of genome of Oscillatoria sp. PCC 7112.</title>
        <authorList>
            <consortium name="US DOE Joint Genome Institute"/>
            <person name="Gugger M."/>
            <person name="Coursin T."/>
            <person name="Rippka R."/>
            <person name="Tandeau De Marsac N."/>
            <person name="Huntemann M."/>
            <person name="Wei C.-L."/>
            <person name="Han J."/>
            <person name="Detter J.C."/>
            <person name="Han C."/>
            <person name="Tapia R."/>
            <person name="Davenport K."/>
            <person name="Daligault H."/>
            <person name="Erkkila T."/>
            <person name="Gu W."/>
            <person name="Munk A.C.C."/>
            <person name="Teshima H."/>
            <person name="Xu Y."/>
            <person name="Chain P."/>
            <person name="Chen A."/>
            <person name="Krypides N."/>
            <person name="Mavromatis K."/>
            <person name="Markowitz V."/>
            <person name="Szeto E."/>
            <person name="Ivanova N."/>
            <person name="Mikhailova N."/>
            <person name="Ovchinnikova G."/>
            <person name="Pagani I."/>
            <person name="Pati A."/>
            <person name="Goodwin L."/>
            <person name="Peters L."/>
            <person name="Pitluck S."/>
            <person name="Woyke T."/>
            <person name="Kerfeld C."/>
        </authorList>
    </citation>
    <scope>NUCLEOTIDE SEQUENCE [LARGE SCALE GENOMIC DNA]</scope>
    <source>
        <strain evidence="1 2">PCC 7112</strain>
        <plasmid evidence="1 2">pOSC7112.04</plasmid>
    </source>
</reference>
<organism evidence="1 2">
    <name type="scientific">Phormidium nigroviride PCC 7112</name>
    <dbReference type="NCBI Taxonomy" id="179408"/>
    <lineage>
        <taxon>Bacteria</taxon>
        <taxon>Bacillati</taxon>
        <taxon>Cyanobacteriota</taxon>
        <taxon>Cyanophyceae</taxon>
        <taxon>Oscillatoriophycideae</taxon>
        <taxon>Oscillatoriales</taxon>
        <taxon>Oscillatoriaceae</taxon>
        <taxon>Phormidium</taxon>
    </lineage>
</organism>
<sequence length="340" mass="39478">MSQSNYRPTLAIKLASMQPPEAADSSALAGFAGNNTEMAIANNLLLQPGEPGEMLVQLENLGGRPLRWRLEIEGDFPLGWCTWQQEEAEEIAPNQKVDKSLCFEIPEDYFENQYALNRGRDRLKINYETQVYVYAEAQTSRQLVAYRVFNLCVRPSTSYLNFLPGIYREIDFIGRFLTIFEQAFDPAVQTIDVLWAYLDPLTAPSALLPFLAHWVAWPIDRRWDIKQQRRLIRNAVELYRWHGTRRGLRFYLHLYTDLPLDENLPEAEKHISIEEVFTRGFVMGETIIGRDSMLGGGRPFHFFVRLRPEPDKPIDERLVRDIIEREKPAFCTYDLLISQT</sequence>
<dbReference type="NCBIfam" id="TIGR02242">
    <property type="entry name" value="tail_TIGR02242"/>
    <property type="match status" value="1"/>
</dbReference>
<keyword evidence="2" id="KW-1185">Reference proteome</keyword>
<dbReference type="OrthoDB" id="370073at2"/>
<dbReference type="HOGENOM" id="CLU_040282_0_0_3"/>
<geneLocation type="plasmid" evidence="1 2">
    <name>pOSC7112.04</name>
</geneLocation>
<dbReference type="KEGG" id="oni:Osc7112_6886"/>
<dbReference type="Pfam" id="PF09684">
    <property type="entry name" value="Tail_P2_I"/>
    <property type="match status" value="1"/>
</dbReference>
<dbReference type="EMBL" id="CP003618">
    <property type="protein sequence ID" value="AFZ10966.1"/>
    <property type="molecule type" value="Genomic_DNA"/>
</dbReference>
<dbReference type="eggNOG" id="COG4385">
    <property type="taxonomic scope" value="Bacteria"/>
</dbReference>
<gene>
    <name evidence="1" type="ORF">Osc7112_6886</name>
</gene>
<dbReference type="InterPro" id="IPR006521">
    <property type="entry name" value="Tail_protein_I"/>
</dbReference>
<evidence type="ECO:0000313" key="1">
    <source>
        <dbReference type="EMBL" id="AFZ10966.1"/>
    </source>
</evidence>
<evidence type="ECO:0000313" key="2">
    <source>
        <dbReference type="Proteomes" id="UP000010478"/>
    </source>
</evidence>
<keyword evidence="1" id="KW-0614">Plasmid</keyword>
<dbReference type="PATRIC" id="fig|179408.3.peg.8254"/>
<dbReference type="InterPro" id="IPR011748">
    <property type="entry name" value="Unchr_phage_tail-like"/>
</dbReference>
<dbReference type="AlphaFoldDB" id="K9VSQ0"/>
<name>K9VSQ0_9CYAN</name>
<protein>
    <submittedName>
        <fullName evidence="1">Phage tail protein</fullName>
    </submittedName>
</protein>
<dbReference type="RefSeq" id="WP_015211840.1">
    <property type="nucleotide sequence ID" value="NC_019764.1"/>
</dbReference>
<dbReference type="Proteomes" id="UP000010478">
    <property type="component" value="Plasmid pOSC7112.04"/>
</dbReference>
<accession>K9VSQ0</accession>
<proteinExistence type="predicted"/>